<feature type="coiled-coil region" evidence="1">
    <location>
        <begin position="127"/>
        <end position="175"/>
    </location>
</feature>
<keyword evidence="5" id="KW-1185">Reference proteome</keyword>
<name>A0A8H7BLH3_9FUNG</name>
<reference evidence="4" key="1">
    <citation type="submission" date="2020-01" db="EMBL/GenBank/DDBJ databases">
        <title>Genome Sequencing of Three Apophysomyces-Like Fungal Strains Confirms a Novel Fungal Genus in the Mucoromycota with divergent Burkholderia-like Endosymbiotic Bacteria.</title>
        <authorList>
            <person name="Stajich J.E."/>
            <person name="Macias A.M."/>
            <person name="Carter-House D."/>
            <person name="Lovett B."/>
            <person name="Kasson L.R."/>
            <person name="Berry K."/>
            <person name="Grigoriev I."/>
            <person name="Chang Y."/>
            <person name="Spatafora J."/>
            <person name="Kasson M.T."/>
        </authorList>
    </citation>
    <scope>NUCLEOTIDE SEQUENCE</scope>
    <source>
        <strain evidence="4">NRRL A-21654</strain>
    </source>
</reference>
<evidence type="ECO:0000313" key="5">
    <source>
        <dbReference type="Proteomes" id="UP000605846"/>
    </source>
</evidence>
<evidence type="ECO:0000256" key="1">
    <source>
        <dbReference type="SAM" id="Coils"/>
    </source>
</evidence>
<organism evidence="4 5">
    <name type="scientific">Apophysomyces ossiformis</name>
    <dbReference type="NCBI Taxonomy" id="679940"/>
    <lineage>
        <taxon>Eukaryota</taxon>
        <taxon>Fungi</taxon>
        <taxon>Fungi incertae sedis</taxon>
        <taxon>Mucoromycota</taxon>
        <taxon>Mucoromycotina</taxon>
        <taxon>Mucoromycetes</taxon>
        <taxon>Mucorales</taxon>
        <taxon>Mucorineae</taxon>
        <taxon>Mucoraceae</taxon>
        <taxon>Apophysomyces</taxon>
    </lineage>
</organism>
<comment type="caution">
    <text evidence="4">The sequence shown here is derived from an EMBL/GenBank/DDBJ whole genome shotgun (WGS) entry which is preliminary data.</text>
</comment>
<evidence type="ECO:0000256" key="2">
    <source>
        <dbReference type="SAM" id="MobiDB-lite"/>
    </source>
</evidence>
<feature type="region of interest" description="Disordered" evidence="2">
    <location>
        <begin position="276"/>
        <end position="324"/>
    </location>
</feature>
<protein>
    <submittedName>
        <fullName evidence="4">Uncharacterized protein</fullName>
    </submittedName>
</protein>
<accession>A0A8H7BLH3</accession>
<evidence type="ECO:0000313" key="4">
    <source>
        <dbReference type="EMBL" id="KAF7723616.1"/>
    </source>
</evidence>
<feature type="signal peptide" evidence="3">
    <location>
        <begin position="1"/>
        <end position="19"/>
    </location>
</feature>
<keyword evidence="3" id="KW-0732">Signal</keyword>
<dbReference type="Proteomes" id="UP000605846">
    <property type="component" value="Unassembled WGS sequence"/>
</dbReference>
<gene>
    <name evidence="4" type="ORF">EC973_001810</name>
</gene>
<keyword evidence="1" id="KW-0175">Coiled coil</keyword>
<evidence type="ECO:0000256" key="3">
    <source>
        <dbReference type="SAM" id="SignalP"/>
    </source>
</evidence>
<dbReference type="AlphaFoldDB" id="A0A8H7BLH3"/>
<dbReference type="EMBL" id="JABAYA010000145">
    <property type="protein sequence ID" value="KAF7723616.1"/>
    <property type="molecule type" value="Genomic_DNA"/>
</dbReference>
<sequence length="324" mass="37534">MRKTFVKAVLSLFQVSSLSVQIFVKNKEYQGKCVNATQRGFTIIGDYVEHLNNRLKEVDQSIEEEAFSRIFYDESAKDIDRIMEDLDDEKRYVDENAPIAEEVKVSLRNMMERLQLSIKLCYDKLRIKRLEHENHEKNEELVAINVDLHFKTQHCNQLEERLRELEIAREEQEERKIPIQELIIVRILGGSEGTAPYLTFRDYISYKRLHSEIQEYYGLQPDRFSLTYVASDGQMKPVDSPQTFVDAFQEAKTPVVFHRPMQALEIQLEVHPKDNVEGCQTNESDNSEFVEVPASDAADPPQNTSVQDPSLQVPSAPEQPNQPE</sequence>
<feature type="compositionally biased region" description="Polar residues" evidence="2">
    <location>
        <begin position="301"/>
        <end position="324"/>
    </location>
</feature>
<feature type="chain" id="PRO_5034627150" evidence="3">
    <location>
        <begin position="20"/>
        <end position="324"/>
    </location>
</feature>
<proteinExistence type="predicted"/>